<reference evidence="3 4" key="1">
    <citation type="submission" date="2020-07" db="EMBL/GenBank/DDBJ databases">
        <title>Sequencing the genomes of 1000 actinobacteria strains.</title>
        <authorList>
            <person name="Klenk H.-P."/>
        </authorList>
    </citation>
    <scope>NUCLEOTIDE SEQUENCE [LARGE SCALE GENOMIC DNA]</scope>
    <source>
        <strain evidence="3 4">DSM 26341</strain>
    </source>
</reference>
<evidence type="ECO:0000313" key="3">
    <source>
        <dbReference type="EMBL" id="NYI66892.1"/>
    </source>
</evidence>
<organism evidence="3 4">
    <name type="scientific">Spelaeicoccus albus</name>
    <dbReference type="NCBI Taxonomy" id="1280376"/>
    <lineage>
        <taxon>Bacteria</taxon>
        <taxon>Bacillati</taxon>
        <taxon>Actinomycetota</taxon>
        <taxon>Actinomycetes</taxon>
        <taxon>Micrococcales</taxon>
        <taxon>Brevibacteriaceae</taxon>
        <taxon>Spelaeicoccus</taxon>
    </lineage>
</organism>
<keyword evidence="2" id="KW-0812">Transmembrane</keyword>
<evidence type="ECO:0000313" key="4">
    <source>
        <dbReference type="Proteomes" id="UP000539111"/>
    </source>
</evidence>
<keyword evidence="2" id="KW-0472">Membrane</keyword>
<dbReference type="Proteomes" id="UP000539111">
    <property type="component" value="Unassembled WGS sequence"/>
</dbReference>
<feature type="transmembrane region" description="Helical" evidence="2">
    <location>
        <begin position="39"/>
        <end position="59"/>
    </location>
</feature>
<feature type="region of interest" description="Disordered" evidence="1">
    <location>
        <begin position="1"/>
        <end position="34"/>
    </location>
</feature>
<evidence type="ECO:0000256" key="2">
    <source>
        <dbReference type="SAM" id="Phobius"/>
    </source>
</evidence>
<gene>
    <name evidence="3" type="ORF">BJY26_001198</name>
</gene>
<dbReference type="RefSeq" id="WP_237248919.1">
    <property type="nucleotide sequence ID" value="NZ_JAJTWV010000027.1"/>
</dbReference>
<evidence type="ECO:0000256" key="1">
    <source>
        <dbReference type="SAM" id="MobiDB-lite"/>
    </source>
</evidence>
<proteinExistence type="predicted"/>
<sequence>MEPQNHTIPNYSPQSDSTRSHEPAQSTRRPPARWTGEKTAWWIAFGILVLSIFFMLGLWN</sequence>
<keyword evidence="4" id="KW-1185">Reference proteome</keyword>
<name>A0A7Z0A9I5_9MICO</name>
<comment type="caution">
    <text evidence="3">The sequence shown here is derived from an EMBL/GenBank/DDBJ whole genome shotgun (WGS) entry which is preliminary data.</text>
</comment>
<keyword evidence="2" id="KW-1133">Transmembrane helix</keyword>
<dbReference type="EMBL" id="JACBZP010000001">
    <property type="protein sequence ID" value="NYI66892.1"/>
    <property type="molecule type" value="Genomic_DNA"/>
</dbReference>
<protein>
    <submittedName>
        <fullName evidence="3">Uncharacterized protein</fullName>
    </submittedName>
</protein>
<accession>A0A7Z0A9I5</accession>
<feature type="compositionally biased region" description="Polar residues" evidence="1">
    <location>
        <begin position="1"/>
        <end position="28"/>
    </location>
</feature>
<dbReference type="AlphaFoldDB" id="A0A7Z0A9I5"/>